<evidence type="ECO:0000313" key="2">
    <source>
        <dbReference type="Proteomes" id="UP000008068"/>
    </source>
</evidence>
<organism evidence="2">
    <name type="scientific">Caenorhabditis brenneri</name>
    <name type="common">Nematode worm</name>
    <dbReference type="NCBI Taxonomy" id="135651"/>
    <lineage>
        <taxon>Eukaryota</taxon>
        <taxon>Metazoa</taxon>
        <taxon>Ecdysozoa</taxon>
        <taxon>Nematoda</taxon>
        <taxon>Chromadorea</taxon>
        <taxon>Rhabditida</taxon>
        <taxon>Rhabditina</taxon>
        <taxon>Rhabditomorpha</taxon>
        <taxon>Rhabditoidea</taxon>
        <taxon>Rhabditidae</taxon>
        <taxon>Peloderinae</taxon>
        <taxon>Caenorhabditis</taxon>
    </lineage>
</organism>
<dbReference type="Proteomes" id="UP000008068">
    <property type="component" value="Unassembled WGS sequence"/>
</dbReference>
<feature type="non-terminal residue" evidence="1">
    <location>
        <position position="10"/>
    </location>
</feature>
<evidence type="ECO:0000313" key="1">
    <source>
        <dbReference type="EMBL" id="EGT58319.1"/>
    </source>
</evidence>
<accession>G0NDC3</accession>
<reference evidence="2" key="1">
    <citation type="submission" date="2011-07" db="EMBL/GenBank/DDBJ databases">
        <authorList>
            <consortium name="Caenorhabditis brenneri Sequencing and Analysis Consortium"/>
            <person name="Wilson R.K."/>
        </authorList>
    </citation>
    <scope>NUCLEOTIDE SEQUENCE [LARGE SCALE GENOMIC DNA]</scope>
    <source>
        <strain evidence="2">PB2801</strain>
    </source>
</reference>
<gene>
    <name evidence="1" type="ORF">CAEBREN_13076</name>
</gene>
<keyword evidence="2" id="KW-1185">Reference proteome</keyword>
<dbReference type="EMBL" id="GL379867">
    <property type="protein sequence ID" value="EGT58319.1"/>
    <property type="molecule type" value="Genomic_DNA"/>
</dbReference>
<protein>
    <submittedName>
        <fullName evidence="1">Uncharacterized protein</fullName>
    </submittedName>
</protein>
<name>G0NDC3_CAEBE</name>
<feature type="non-terminal residue" evidence="1">
    <location>
        <position position="1"/>
    </location>
</feature>
<proteinExistence type="predicted"/>
<dbReference type="InParanoid" id="G0NDC3"/>
<sequence length="10" mass="1068">ASCSHLQLLP</sequence>